<comment type="caution">
    <text evidence="3">The sequence shown here is derived from an EMBL/GenBank/DDBJ whole genome shotgun (WGS) entry which is preliminary data.</text>
</comment>
<protein>
    <recommendedName>
        <fullName evidence="5">Transmembrane protein</fullName>
    </recommendedName>
</protein>
<evidence type="ECO:0008006" key="5">
    <source>
        <dbReference type="Google" id="ProtNLM"/>
    </source>
</evidence>
<dbReference type="Proteomes" id="UP001331761">
    <property type="component" value="Unassembled WGS sequence"/>
</dbReference>
<keyword evidence="2" id="KW-1133">Transmembrane helix</keyword>
<dbReference type="AlphaFoldDB" id="A0AAN8FTL5"/>
<sequence>MAASALEEYSIKSDEGEQEAKVTTQQCDGNLKGARAGGEEGGGKCAEIVLIIIAVIFIVNVIIYLWNYKFTNLEYIIIDLIIVIIIIVGIARKSSFCMLIAMIVFLLTVIISIILLAVTIHQTIAQNRPISDRIVGVIEGAVGVVLSLIACCSATTLRREYA</sequence>
<keyword evidence="4" id="KW-1185">Reference proteome</keyword>
<feature type="region of interest" description="Disordered" evidence="1">
    <location>
        <begin position="1"/>
        <end position="24"/>
    </location>
</feature>
<evidence type="ECO:0000313" key="3">
    <source>
        <dbReference type="EMBL" id="KAK5980637.1"/>
    </source>
</evidence>
<keyword evidence="2" id="KW-0812">Transmembrane</keyword>
<feature type="transmembrane region" description="Helical" evidence="2">
    <location>
        <begin position="72"/>
        <end position="91"/>
    </location>
</feature>
<feature type="transmembrane region" description="Helical" evidence="2">
    <location>
        <begin position="98"/>
        <end position="122"/>
    </location>
</feature>
<name>A0AAN8FTL5_TRICO</name>
<evidence type="ECO:0000313" key="4">
    <source>
        <dbReference type="Proteomes" id="UP001331761"/>
    </source>
</evidence>
<gene>
    <name evidence="3" type="ORF">GCK32_014966</name>
</gene>
<accession>A0AAN8FTL5</accession>
<feature type="transmembrane region" description="Helical" evidence="2">
    <location>
        <begin position="134"/>
        <end position="157"/>
    </location>
</feature>
<dbReference type="EMBL" id="WIXE01007203">
    <property type="protein sequence ID" value="KAK5980637.1"/>
    <property type="molecule type" value="Genomic_DNA"/>
</dbReference>
<evidence type="ECO:0000256" key="2">
    <source>
        <dbReference type="SAM" id="Phobius"/>
    </source>
</evidence>
<evidence type="ECO:0000256" key="1">
    <source>
        <dbReference type="SAM" id="MobiDB-lite"/>
    </source>
</evidence>
<keyword evidence="2" id="KW-0472">Membrane</keyword>
<proteinExistence type="predicted"/>
<organism evidence="3 4">
    <name type="scientific">Trichostrongylus colubriformis</name>
    <name type="common">Black scour worm</name>
    <dbReference type="NCBI Taxonomy" id="6319"/>
    <lineage>
        <taxon>Eukaryota</taxon>
        <taxon>Metazoa</taxon>
        <taxon>Ecdysozoa</taxon>
        <taxon>Nematoda</taxon>
        <taxon>Chromadorea</taxon>
        <taxon>Rhabditida</taxon>
        <taxon>Rhabditina</taxon>
        <taxon>Rhabditomorpha</taxon>
        <taxon>Strongyloidea</taxon>
        <taxon>Trichostrongylidae</taxon>
        <taxon>Trichostrongylus</taxon>
    </lineage>
</organism>
<feature type="compositionally biased region" description="Basic and acidic residues" evidence="1">
    <location>
        <begin position="9"/>
        <end position="20"/>
    </location>
</feature>
<feature type="transmembrane region" description="Helical" evidence="2">
    <location>
        <begin position="45"/>
        <end position="66"/>
    </location>
</feature>
<reference evidence="3 4" key="1">
    <citation type="submission" date="2019-10" db="EMBL/GenBank/DDBJ databases">
        <title>Assembly and Annotation for the nematode Trichostrongylus colubriformis.</title>
        <authorList>
            <person name="Martin J."/>
        </authorList>
    </citation>
    <scope>NUCLEOTIDE SEQUENCE [LARGE SCALE GENOMIC DNA]</scope>
    <source>
        <strain evidence="3">G859</strain>
        <tissue evidence="3">Whole worm</tissue>
    </source>
</reference>